<keyword evidence="2" id="KW-0813">Transport</keyword>
<dbReference type="HOGENOM" id="CLU_012893_6_3_5"/>
<dbReference type="InterPro" id="IPR050222">
    <property type="entry name" value="MATE_MdtK"/>
</dbReference>
<dbReference type="NCBIfam" id="TIGR00797">
    <property type="entry name" value="matE"/>
    <property type="match status" value="1"/>
</dbReference>
<feature type="transmembrane region" description="Helical" evidence="10">
    <location>
        <begin position="357"/>
        <end position="375"/>
    </location>
</feature>
<dbReference type="GO" id="GO:0005886">
    <property type="term" value="C:plasma membrane"/>
    <property type="evidence" value="ECO:0007669"/>
    <property type="project" value="UniProtKB-SubCell"/>
</dbReference>
<evidence type="ECO:0000256" key="8">
    <source>
        <dbReference type="ARBA" id="ARBA00023136"/>
    </source>
</evidence>
<feature type="transmembrane region" description="Helical" evidence="10">
    <location>
        <begin position="279"/>
        <end position="298"/>
    </location>
</feature>
<dbReference type="Proteomes" id="UP000004318">
    <property type="component" value="Unassembled WGS sequence"/>
</dbReference>
<dbReference type="GO" id="GO:0015297">
    <property type="term" value="F:antiporter activity"/>
    <property type="evidence" value="ECO:0007669"/>
    <property type="project" value="UniProtKB-KW"/>
</dbReference>
<keyword evidence="7" id="KW-0406">Ion transport</keyword>
<comment type="caution">
    <text evidence="11">The sequence shown here is derived from an EMBL/GenBank/DDBJ whole genome shotgun (WGS) entry which is preliminary data.</text>
</comment>
<keyword evidence="5 10" id="KW-0812">Transmembrane</keyword>
<feature type="transmembrane region" description="Helical" evidence="10">
    <location>
        <begin position="96"/>
        <end position="122"/>
    </location>
</feature>
<keyword evidence="8 10" id="KW-0472">Membrane</keyword>
<dbReference type="PANTHER" id="PTHR43298">
    <property type="entry name" value="MULTIDRUG RESISTANCE PROTEIN NORM-RELATED"/>
    <property type="match status" value="1"/>
</dbReference>
<dbReference type="InterPro" id="IPR002528">
    <property type="entry name" value="MATE_fam"/>
</dbReference>
<proteinExistence type="predicted"/>
<evidence type="ECO:0000256" key="6">
    <source>
        <dbReference type="ARBA" id="ARBA00022989"/>
    </source>
</evidence>
<name>A3TYW8_PSEBH</name>
<dbReference type="STRING" id="252305.OB2597_15430"/>
<feature type="transmembrane region" description="Helical" evidence="10">
    <location>
        <begin position="318"/>
        <end position="337"/>
    </location>
</feature>
<sequence>MGIMTPKPDIRSHIRPLLALGLPLIGSHVAQFAITLTDTLMLGWYDVSALAAQVLAGGFFFVIFITGSGFAWAVTPVVAEAEGRGDTTQARRATRMALWLVAIYTVLMLPLMYLSEGLFLAIGQEPEIAALGGTYLAIAGLGLLPANVVMVFKSFLSALERTRVILWVTLAAVVANAGFNGVLIFGHLGFPELGIRGAAIASVATQLVSMLLLIAYIQRRLPEHTLFQRMWRPDWDSFRQVFGLGVPIGLTTLAEVGLFSASSVMLGWLGEIPLAAHGIALQIASLTFMIHLGLSNAATIRVGRTMGRRDWTALRDGAIASILLSMVAAVLTIVLFLSMPATLIGLFLDPDDPQREAVIAIGVALLIAAALFQLVDAAQVMAIGILRGVQETRVPMYIATVSYWLIGLPVAYGFGFPLGLGGVGVWLGLAAGLAVAAVLLNLWFWRQVLPRLSVDPPEDPEVPPLKPFPAP</sequence>
<evidence type="ECO:0000256" key="1">
    <source>
        <dbReference type="ARBA" id="ARBA00004429"/>
    </source>
</evidence>
<gene>
    <name evidence="11" type="ORF">OB2597_15430</name>
</gene>
<evidence type="ECO:0000313" key="11">
    <source>
        <dbReference type="EMBL" id="EAQ02786.1"/>
    </source>
</evidence>
<feature type="transmembrane region" description="Helical" evidence="10">
    <location>
        <begin position="128"/>
        <end position="152"/>
    </location>
</feature>
<reference evidence="11 12" key="1">
    <citation type="journal article" date="2010" name="J. Bacteriol.">
        <title>Genome sequences of Oceanicola granulosus HTCC2516(T) and Oceanicola batsensis HTCC2597(TDelta).</title>
        <authorList>
            <person name="Thrash J.C."/>
            <person name="Cho J.C."/>
            <person name="Vergin K.L."/>
            <person name="Giovannoni S.J."/>
        </authorList>
    </citation>
    <scope>NUCLEOTIDE SEQUENCE [LARGE SCALE GENOMIC DNA]</scope>
    <source>
        <strain evidence="12">ATCC BAA-863 / DSM 15984 / KCTC 12145 / HTCC2597</strain>
    </source>
</reference>
<keyword evidence="12" id="KW-1185">Reference proteome</keyword>
<feature type="transmembrane region" description="Helical" evidence="10">
    <location>
        <begin position="238"/>
        <end position="259"/>
    </location>
</feature>
<evidence type="ECO:0000256" key="3">
    <source>
        <dbReference type="ARBA" id="ARBA00022449"/>
    </source>
</evidence>
<dbReference type="PIRSF" id="PIRSF006603">
    <property type="entry name" value="DinF"/>
    <property type="match status" value="1"/>
</dbReference>
<dbReference type="CDD" id="cd13131">
    <property type="entry name" value="MATE_NorM_like"/>
    <property type="match status" value="1"/>
</dbReference>
<evidence type="ECO:0000313" key="12">
    <source>
        <dbReference type="Proteomes" id="UP000004318"/>
    </source>
</evidence>
<evidence type="ECO:0000256" key="2">
    <source>
        <dbReference type="ARBA" id="ARBA00022448"/>
    </source>
</evidence>
<feature type="transmembrane region" description="Helical" evidence="10">
    <location>
        <begin position="48"/>
        <end position="75"/>
    </location>
</feature>
<keyword evidence="3" id="KW-0050">Antiport</keyword>
<evidence type="ECO:0000256" key="10">
    <source>
        <dbReference type="SAM" id="Phobius"/>
    </source>
</evidence>
<dbReference type="AlphaFoldDB" id="A3TYW8"/>
<accession>A3TYW8</accession>
<feature type="transmembrane region" description="Helical" evidence="10">
    <location>
        <begin position="197"/>
        <end position="217"/>
    </location>
</feature>
<dbReference type="GO" id="GO:0006811">
    <property type="term" value="P:monoatomic ion transport"/>
    <property type="evidence" value="ECO:0007669"/>
    <property type="project" value="UniProtKB-KW"/>
</dbReference>
<protein>
    <recommendedName>
        <fullName evidence="9">Multidrug-efflux transporter</fullName>
    </recommendedName>
</protein>
<comment type="subcellular location">
    <subcellularLocation>
        <location evidence="1">Cell inner membrane</location>
        <topology evidence="1">Multi-pass membrane protein</topology>
    </subcellularLocation>
</comment>
<feature type="transmembrane region" description="Helical" evidence="10">
    <location>
        <begin position="423"/>
        <end position="444"/>
    </location>
</feature>
<dbReference type="PANTHER" id="PTHR43298:SF2">
    <property type="entry name" value="FMN_FAD EXPORTER YEEO-RELATED"/>
    <property type="match status" value="1"/>
</dbReference>
<dbReference type="eggNOG" id="COG0534">
    <property type="taxonomic scope" value="Bacteria"/>
</dbReference>
<feature type="transmembrane region" description="Helical" evidence="10">
    <location>
        <begin position="396"/>
        <end position="417"/>
    </location>
</feature>
<evidence type="ECO:0000256" key="9">
    <source>
        <dbReference type="ARBA" id="ARBA00031636"/>
    </source>
</evidence>
<dbReference type="InterPro" id="IPR048279">
    <property type="entry name" value="MdtK-like"/>
</dbReference>
<evidence type="ECO:0000256" key="5">
    <source>
        <dbReference type="ARBA" id="ARBA00022692"/>
    </source>
</evidence>
<evidence type="ECO:0000256" key="4">
    <source>
        <dbReference type="ARBA" id="ARBA00022475"/>
    </source>
</evidence>
<evidence type="ECO:0000256" key="7">
    <source>
        <dbReference type="ARBA" id="ARBA00023065"/>
    </source>
</evidence>
<dbReference type="EMBL" id="AAMO01000006">
    <property type="protein sequence ID" value="EAQ02786.1"/>
    <property type="molecule type" value="Genomic_DNA"/>
</dbReference>
<feature type="transmembrane region" description="Helical" evidence="10">
    <location>
        <begin position="164"/>
        <end position="185"/>
    </location>
</feature>
<dbReference type="GO" id="GO:0042910">
    <property type="term" value="F:xenobiotic transmembrane transporter activity"/>
    <property type="evidence" value="ECO:0007669"/>
    <property type="project" value="InterPro"/>
</dbReference>
<keyword evidence="6 10" id="KW-1133">Transmembrane helix</keyword>
<organism evidence="11 12">
    <name type="scientific">Pseudooceanicola batsensis (strain ATCC BAA-863 / DSM 15984 / KCTC 12145 / HTCC2597)</name>
    <name type="common">Oceanicola batsensis</name>
    <dbReference type="NCBI Taxonomy" id="252305"/>
    <lineage>
        <taxon>Bacteria</taxon>
        <taxon>Pseudomonadati</taxon>
        <taxon>Pseudomonadota</taxon>
        <taxon>Alphaproteobacteria</taxon>
        <taxon>Rhodobacterales</taxon>
        <taxon>Paracoccaceae</taxon>
        <taxon>Pseudooceanicola</taxon>
    </lineage>
</organism>
<keyword evidence="4" id="KW-1003">Cell membrane</keyword>
<dbReference type="Pfam" id="PF01554">
    <property type="entry name" value="MatE"/>
    <property type="match status" value="2"/>
</dbReference>